<dbReference type="InterPro" id="IPR003660">
    <property type="entry name" value="HAMP_dom"/>
</dbReference>
<reference evidence="7" key="1">
    <citation type="journal article" date="2019" name="Int. J. Syst. Evol. Microbiol.">
        <title>The Global Catalogue of Microorganisms (GCM) 10K type strain sequencing project: providing services to taxonomists for standard genome sequencing and annotation.</title>
        <authorList>
            <consortium name="The Broad Institute Genomics Platform"/>
            <consortium name="The Broad Institute Genome Sequencing Center for Infectious Disease"/>
            <person name="Wu L."/>
            <person name="Ma J."/>
        </authorList>
    </citation>
    <scope>NUCLEOTIDE SEQUENCE [LARGE SCALE GENOMIC DNA]</scope>
    <source>
        <strain evidence="7">CCUG 58411</strain>
    </source>
</reference>
<keyword evidence="1" id="KW-0488">Methylation</keyword>
<evidence type="ECO:0000313" key="7">
    <source>
        <dbReference type="Proteomes" id="UP001597206"/>
    </source>
</evidence>
<name>A0ABW3PAZ8_9PROT</name>
<sequence length="703" mass="74411">MLSEKLGALTGKFGRLKLSSQLGLLLAVSGVGAVVSVSHSGLVTGLIVGNMALGTLLVLSVKRNLGGEAAKVLATAQEIADGDFNTADDAVDAGGENVLSALHQAKGSLNSLAQQIALISAEHANGNLKKTINLAQFNGEYRNIAQGINQILALPAELLEKTSHSMLALSQGNFDTQLDTLPGDLSELNHHFDGLKTNVKGLITEMEKMASAHAAGESDTLLEIVKFDGDFKLVATGINNMVSAYVGETDKFIAVMDSIGRGDLTAQLEPMPGKKAAMNKSVDRIRGNLKGIVDSVNWVNTEHEKGNIDMTLRADMFKGQFSVLADSINKIVTGHIELNQKAMACVKAFGDGNFDAPLEQFPGQKADINLIIEKVRSNLKALNHDAEMLAEAAKEGRVTVRADASRHPGDYRRIVQGMNNTLDMIVEPVLTVKTAAESINIAAKEIAQGNADLSRRTEDQAANLEKTASSMDELSSTVKQNAENAKQANELAAQASQVAVKGGSAVNAVVNTMSDINESAHKIEDIISVIDSIAFQTNILALNAAVEAARAGEQGRGFAVVAAEVGNLAQRSSVAAREIKELINDSVNKTAEGSRQVEEAGKTMHEIVDSVKRVSIIIGEIASASNEQSQGIALVNDAVIRMDDVTQQNTALVEEAAAAAESLMDHANELATAVSVFIVDGNAKDSRHKNTGWSEDFRQVSNG</sequence>
<dbReference type="SMART" id="SM00283">
    <property type="entry name" value="MA"/>
    <property type="match status" value="1"/>
</dbReference>
<evidence type="ECO:0000256" key="1">
    <source>
        <dbReference type="ARBA" id="ARBA00022481"/>
    </source>
</evidence>
<dbReference type="Gene3D" id="1.20.120.1530">
    <property type="match status" value="4"/>
</dbReference>
<organism evidence="6 7">
    <name type="scientific">Methylophilus flavus</name>
    <dbReference type="NCBI Taxonomy" id="640084"/>
    <lineage>
        <taxon>Bacteria</taxon>
        <taxon>Pseudomonadati</taxon>
        <taxon>Pseudomonadota</taxon>
        <taxon>Betaproteobacteria</taxon>
        <taxon>Nitrosomonadales</taxon>
        <taxon>Methylophilaceae</taxon>
        <taxon>Methylophilus</taxon>
    </lineage>
</organism>
<evidence type="ECO:0000259" key="5">
    <source>
        <dbReference type="PROSITE" id="PS50111"/>
    </source>
</evidence>
<dbReference type="EMBL" id="JBHTLN010000001">
    <property type="protein sequence ID" value="MFD1121266.1"/>
    <property type="molecule type" value="Genomic_DNA"/>
</dbReference>
<dbReference type="PANTHER" id="PTHR43531:SF14">
    <property type="entry name" value="METHYL-ACCEPTING CHEMOTAXIS PROTEIN I-RELATED"/>
    <property type="match status" value="1"/>
</dbReference>
<dbReference type="Proteomes" id="UP001597206">
    <property type="component" value="Unassembled WGS sequence"/>
</dbReference>
<feature type="domain" description="Methyl-accepting transducer" evidence="5">
    <location>
        <begin position="435"/>
        <end position="664"/>
    </location>
</feature>
<dbReference type="Pfam" id="PF18947">
    <property type="entry name" value="HAMP_2"/>
    <property type="match status" value="1"/>
</dbReference>
<dbReference type="Gene3D" id="1.10.287.950">
    <property type="entry name" value="Methyl-accepting chemotaxis protein"/>
    <property type="match status" value="1"/>
</dbReference>
<dbReference type="InterPro" id="IPR051310">
    <property type="entry name" value="MCP_chemotaxis"/>
</dbReference>
<dbReference type="Pfam" id="PF00015">
    <property type="entry name" value="MCPsignal"/>
    <property type="match status" value="1"/>
</dbReference>
<proteinExistence type="inferred from homology"/>
<gene>
    <name evidence="6" type="ORF">ACFQ2T_02025</name>
</gene>
<evidence type="ECO:0000256" key="4">
    <source>
        <dbReference type="SAM" id="MobiDB-lite"/>
    </source>
</evidence>
<dbReference type="PANTHER" id="PTHR43531">
    <property type="entry name" value="PROTEIN ICFG"/>
    <property type="match status" value="1"/>
</dbReference>
<dbReference type="Pfam" id="PF18575">
    <property type="entry name" value="HAMP_N3"/>
    <property type="match status" value="2"/>
</dbReference>
<dbReference type="RefSeq" id="WP_379029791.1">
    <property type="nucleotide sequence ID" value="NZ_JBHTLN010000001.1"/>
</dbReference>
<dbReference type="CDD" id="cd11386">
    <property type="entry name" value="MCP_signal"/>
    <property type="match status" value="1"/>
</dbReference>
<dbReference type="CDD" id="cd17528">
    <property type="entry name" value="HAMP_III"/>
    <property type="match status" value="1"/>
</dbReference>
<dbReference type="InterPro" id="IPR004089">
    <property type="entry name" value="MCPsignal_dom"/>
</dbReference>
<keyword evidence="3" id="KW-0807">Transducer</keyword>
<accession>A0ABW3PAZ8</accession>
<protein>
    <submittedName>
        <fullName evidence="6">Methyl-accepting chemotaxis protein</fullName>
    </submittedName>
</protein>
<comment type="caution">
    <text evidence="6">The sequence shown here is derived from an EMBL/GenBank/DDBJ whole genome shotgun (WGS) entry which is preliminary data.</text>
</comment>
<keyword evidence="7" id="KW-1185">Reference proteome</keyword>
<evidence type="ECO:0000256" key="3">
    <source>
        <dbReference type="PROSITE-ProRule" id="PRU00284"/>
    </source>
</evidence>
<evidence type="ECO:0000313" key="6">
    <source>
        <dbReference type="EMBL" id="MFD1121266.1"/>
    </source>
</evidence>
<evidence type="ECO:0000256" key="2">
    <source>
        <dbReference type="ARBA" id="ARBA00029447"/>
    </source>
</evidence>
<dbReference type="InterPro" id="IPR041395">
    <property type="entry name" value="McpB_HAMP_3rd"/>
</dbReference>
<comment type="similarity">
    <text evidence="2">Belongs to the methyl-accepting chemotaxis (MCP) protein family.</text>
</comment>
<feature type="region of interest" description="Disordered" evidence="4">
    <location>
        <begin position="450"/>
        <end position="471"/>
    </location>
</feature>
<dbReference type="PROSITE" id="PS50111">
    <property type="entry name" value="CHEMOTAXIS_TRANSDUC_2"/>
    <property type="match status" value="1"/>
</dbReference>
<dbReference type="SUPFAM" id="SSF58104">
    <property type="entry name" value="Methyl-accepting chemotaxis protein (MCP) signaling domain"/>
    <property type="match status" value="1"/>
</dbReference>